<sequence>MLKVDKIRLPNFLIVGAAKSGTTSLSYYLKQHKEIYISPIKEPKFFTAQFLKFPLKGVGDDDVERHIVKKFDDYKKLFKWVTPERKAIGEASVDNLYYYEGAIKQIKKYLGDPKIIIILRNPVSRALSAYTHLVRDGRESLSFEEGLEMETQRMKDNWEFLWFYKDTGLYYEQIKAYMQNFSKVKIYFTDDLDKKPLEMVKDLFNFLEVDPDFIPDVSVKYNVSGIPKRPIYSKISKDLNMTGSFLANSTNYLFPKKGIKIIGWFEKIRAKGFQKPEMKVQTREFLINFYHDDLMKVQQLTGKDLSNWLK</sequence>
<accession>A0A7V3VT17</accession>
<protein>
    <submittedName>
        <fullName evidence="2">Sulfotransferase</fullName>
    </submittedName>
</protein>
<comment type="caution">
    <text evidence="2">The sequence shown here is derived from an EMBL/GenBank/DDBJ whole genome shotgun (WGS) entry which is preliminary data.</text>
</comment>
<organism evidence="2">
    <name type="scientific">Mesoaciditoga lauensis</name>
    <dbReference type="NCBI Taxonomy" id="1495039"/>
    <lineage>
        <taxon>Bacteria</taxon>
        <taxon>Thermotogati</taxon>
        <taxon>Thermotogota</taxon>
        <taxon>Thermotogae</taxon>
        <taxon>Mesoaciditogales</taxon>
        <taxon>Mesoaciditogaceae</taxon>
        <taxon>Mesoaciditoga</taxon>
    </lineage>
</organism>
<name>A0A7V3VT17_9BACT</name>
<dbReference type="Gene3D" id="3.40.50.300">
    <property type="entry name" value="P-loop containing nucleotide triphosphate hydrolases"/>
    <property type="match status" value="1"/>
</dbReference>
<dbReference type="GO" id="GO:0008146">
    <property type="term" value="F:sulfotransferase activity"/>
    <property type="evidence" value="ECO:0007669"/>
    <property type="project" value="InterPro"/>
</dbReference>
<keyword evidence="1 2" id="KW-0808">Transferase</keyword>
<dbReference type="Pfam" id="PF13469">
    <property type="entry name" value="Sulfotransfer_3"/>
    <property type="match status" value="1"/>
</dbReference>
<dbReference type="AlphaFoldDB" id="A0A7V3VT17"/>
<dbReference type="EMBL" id="DTPE01000239">
    <property type="protein sequence ID" value="HGE75679.1"/>
    <property type="molecule type" value="Genomic_DNA"/>
</dbReference>
<dbReference type="InterPro" id="IPR037359">
    <property type="entry name" value="NST/OST"/>
</dbReference>
<reference evidence="2" key="1">
    <citation type="journal article" date="2020" name="mSystems">
        <title>Genome- and Community-Level Interaction Insights into Carbon Utilization and Element Cycling Functions of Hydrothermarchaeota in Hydrothermal Sediment.</title>
        <authorList>
            <person name="Zhou Z."/>
            <person name="Liu Y."/>
            <person name="Xu W."/>
            <person name="Pan J."/>
            <person name="Luo Z.H."/>
            <person name="Li M."/>
        </authorList>
    </citation>
    <scope>NUCLEOTIDE SEQUENCE [LARGE SCALE GENOMIC DNA]</scope>
    <source>
        <strain evidence="2">SpSt-966</strain>
    </source>
</reference>
<evidence type="ECO:0000313" key="2">
    <source>
        <dbReference type="EMBL" id="HGE75679.1"/>
    </source>
</evidence>
<gene>
    <name evidence="2" type="ORF">ENX73_06095</name>
</gene>
<dbReference type="SUPFAM" id="SSF52540">
    <property type="entry name" value="P-loop containing nucleoside triphosphate hydrolases"/>
    <property type="match status" value="1"/>
</dbReference>
<dbReference type="InterPro" id="IPR027417">
    <property type="entry name" value="P-loop_NTPase"/>
</dbReference>
<dbReference type="PANTHER" id="PTHR10605">
    <property type="entry name" value="HEPARAN SULFATE SULFOTRANSFERASE"/>
    <property type="match status" value="1"/>
</dbReference>
<evidence type="ECO:0000256" key="1">
    <source>
        <dbReference type="ARBA" id="ARBA00022679"/>
    </source>
</evidence>
<dbReference type="PANTHER" id="PTHR10605:SF56">
    <property type="entry name" value="BIFUNCTIONAL HEPARAN SULFATE N-DEACETYLASE_N-SULFOTRANSFERASE"/>
    <property type="match status" value="1"/>
</dbReference>
<proteinExistence type="predicted"/>